<organism evidence="1 2">
    <name type="scientific">Streptosporangium oxazolinicum</name>
    <dbReference type="NCBI Taxonomy" id="909287"/>
    <lineage>
        <taxon>Bacteria</taxon>
        <taxon>Bacillati</taxon>
        <taxon>Actinomycetota</taxon>
        <taxon>Actinomycetes</taxon>
        <taxon>Streptosporangiales</taxon>
        <taxon>Streptosporangiaceae</taxon>
        <taxon>Streptosporangium</taxon>
    </lineage>
</organism>
<dbReference type="EMBL" id="BAABAQ010000002">
    <property type="protein sequence ID" value="GAA4183810.1"/>
    <property type="molecule type" value="Genomic_DNA"/>
</dbReference>
<evidence type="ECO:0000313" key="2">
    <source>
        <dbReference type="Proteomes" id="UP001501251"/>
    </source>
</evidence>
<name>A0ABP8AH21_9ACTN</name>
<comment type="caution">
    <text evidence="1">The sequence shown here is derived from an EMBL/GenBank/DDBJ whole genome shotgun (WGS) entry which is preliminary data.</text>
</comment>
<accession>A0ABP8AH21</accession>
<evidence type="ECO:0000313" key="1">
    <source>
        <dbReference type="EMBL" id="GAA4183810.1"/>
    </source>
</evidence>
<keyword evidence="2" id="KW-1185">Reference proteome</keyword>
<reference evidence="2" key="1">
    <citation type="journal article" date="2019" name="Int. J. Syst. Evol. Microbiol.">
        <title>The Global Catalogue of Microorganisms (GCM) 10K type strain sequencing project: providing services to taxonomists for standard genome sequencing and annotation.</title>
        <authorList>
            <consortium name="The Broad Institute Genomics Platform"/>
            <consortium name="The Broad Institute Genome Sequencing Center for Infectious Disease"/>
            <person name="Wu L."/>
            <person name="Ma J."/>
        </authorList>
    </citation>
    <scope>NUCLEOTIDE SEQUENCE [LARGE SCALE GENOMIC DNA]</scope>
    <source>
        <strain evidence="2">JCM 17388</strain>
    </source>
</reference>
<protein>
    <submittedName>
        <fullName evidence="1">Uncharacterized protein</fullName>
    </submittedName>
</protein>
<sequence>MLIAPILVDHQAEAVPGAARLDAAKPATSGSACTVNRGFVSEGAFGIAAWPGVAPLTENAEDDLAECERQ</sequence>
<gene>
    <name evidence="1" type="ORF">GCM10022252_11710</name>
</gene>
<dbReference type="Proteomes" id="UP001501251">
    <property type="component" value="Unassembled WGS sequence"/>
</dbReference>
<proteinExistence type="predicted"/>